<name>A0AAV6UNH0_9ARAC</name>
<feature type="compositionally biased region" description="Basic and acidic residues" evidence="1">
    <location>
        <begin position="105"/>
        <end position="114"/>
    </location>
</feature>
<dbReference type="EMBL" id="JAFNEN010000325">
    <property type="protein sequence ID" value="KAG8185781.1"/>
    <property type="molecule type" value="Genomic_DNA"/>
</dbReference>
<evidence type="ECO:0000256" key="1">
    <source>
        <dbReference type="SAM" id="MobiDB-lite"/>
    </source>
</evidence>
<feature type="region of interest" description="Disordered" evidence="1">
    <location>
        <begin position="1"/>
        <end position="67"/>
    </location>
</feature>
<feature type="compositionally biased region" description="Polar residues" evidence="1">
    <location>
        <begin position="30"/>
        <end position="43"/>
    </location>
</feature>
<proteinExistence type="predicted"/>
<sequence length="114" mass="13172">MGNNPSTNSSSAVTGRQQRSETENKWLSGFSRSKAQEVQSYQRRVTEDVYDHMDHPEPKRLSTSPEIDIHEVIHQGATRMFQGISTEGQDPAERPYNQHHVPTWSDEKKHRTRN</sequence>
<comment type="caution">
    <text evidence="2">The sequence shown here is derived from an EMBL/GenBank/DDBJ whole genome shotgun (WGS) entry which is preliminary data.</text>
</comment>
<gene>
    <name evidence="2" type="ORF">JTE90_000762</name>
</gene>
<organism evidence="2 3">
    <name type="scientific">Oedothorax gibbosus</name>
    <dbReference type="NCBI Taxonomy" id="931172"/>
    <lineage>
        <taxon>Eukaryota</taxon>
        <taxon>Metazoa</taxon>
        <taxon>Ecdysozoa</taxon>
        <taxon>Arthropoda</taxon>
        <taxon>Chelicerata</taxon>
        <taxon>Arachnida</taxon>
        <taxon>Araneae</taxon>
        <taxon>Araneomorphae</taxon>
        <taxon>Entelegynae</taxon>
        <taxon>Araneoidea</taxon>
        <taxon>Linyphiidae</taxon>
        <taxon>Erigoninae</taxon>
        <taxon>Oedothorax</taxon>
    </lineage>
</organism>
<feature type="region of interest" description="Disordered" evidence="1">
    <location>
        <begin position="80"/>
        <end position="114"/>
    </location>
</feature>
<feature type="compositionally biased region" description="Basic and acidic residues" evidence="1">
    <location>
        <begin position="44"/>
        <end position="60"/>
    </location>
</feature>
<feature type="compositionally biased region" description="Polar residues" evidence="1">
    <location>
        <begin position="1"/>
        <end position="17"/>
    </location>
</feature>
<reference evidence="2 3" key="1">
    <citation type="journal article" date="2022" name="Nat. Ecol. Evol.">
        <title>A masculinizing supergene underlies an exaggerated male reproductive morph in a spider.</title>
        <authorList>
            <person name="Hendrickx F."/>
            <person name="De Corte Z."/>
            <person name="Sonet G."/>
            <person name="Van Belleghem S.M."/>
            <person name="Kostlbacher S."/>
            <person name="Vangestel C."/>
        </authorList>
    </citation>
    <scope>NUCLEOTIDE SEQUENCE [LARGE SCALE GENOMIC DNA]</scope>
    <source>
        <strain evidence="2">W744_W776</strain>
    </source>
</reference>
<dbReference type="AlphaFoldDB" id="A0AAV6UNH0"/>
<evidence type="ECO:0000313" key="2">
    <source>
        <dbReference type="EMBL" id="KAG8185781.1"/>
    </source>
</evidence>
<dbReference type="Proteomes" id="UP000827092">
    <property type="component" value="Unassembled WGS sequence"/>
</dbReference>
<evidence type="ECO:0000313" key="3">
    <source>
        <dbReference type="Proteomes" id="UP000827092"/>
    </source>
</evidence>
<accession>A0AAV6UNH0</accession>
<protein>
    <submittedName>
        <fullName evidence="2">Uncharacterized protein</fullName>
    </submittedName>
</protein>
<keyword evidence="3" id="KW-1185">Reference proteome</keyword>